<dbReference type="EMBL" id="BGZK01000411">
    <property type="protein sequence ID" value="GBP42057.1"/>
    <property type="molecule type" value="Genomic_DNA"/>
</dbReference>
<gene>
    <name evidence="1" type="ORF">EVAR_29412_1</name>
</gene>
<name>A0A4C1VW29_EUMVA</name>
<evidence type="ECO:0000313" key="2">
    <source>
        <dbReference type="Proteomes" id="UP000299102"/>
    </source>
</evidence>
<comment type="caution">
    <text evidence="1">The sequence shown here is derived from an EMBL/GenBank/DDBJ whole genome shotgun (WGS) entry which is preliminary data.</text>
</comment>
<keyword evidence="2" id="KW-1185">Reference proteome</keyword>
<accession>A0A4C1VW29</accession>
<proteinExistence type="predicted"/>
<organism evidence="1 2">
    <name type="scientific">Eumeta variegata</name>
    <name type="common">Bagworm moth</name>
    <name type="synonym">Eumeta japonica</name>
    <dbReference type="NCBI Taxonomy" id="151549"/>
    <lineage>
        <taxon>Eukaryota</taxon>
        <taxon>Metazoa</taxon>
        <taxon>Ecdysozoa</taxon>
        <taxon>Arthropoda</taxon>
        <taxon>Hexapoda</taxon>
        <taxon>Insecta</taxon>
        <taxon>Pterygota</taxon>
        <taxon>Neoptera</taxon>
        <taxon>Endopterygota</taxon>
        <taxon>Lepidoptera</taxon>
        <taxon>Glossata</taxon>
        <taxon>Ditrysia</taxon>
        <taxon>Tineoidea</taxon>
        <taxon>Psychidae</taxon>
        <taxon>Oiketicinae</taxon>
        <taxon>Eumeta</taxon>
    </lineage>
</organism>
<sequence>MEKTRQIPFAAGGPVYCLRREGLHMLFDGNWTFAEEELHKSEFANCARRPPAQIEAFIVYSARSLARRPTATVETAAWGSGS</sequence>
<reference evidence="1 2" key="1">
    <citation type="journal article" date="2019" name="Commun. Biol.">
        <title>The bagworm genome reveals a unique fibroin gene that provides high tensile strength.</title>
        <authorList>
            <person name="Kono N."/>
            <person name="Nakamura H."/>
            <person name="Ohtoshi R."/>
            <person name="Tomita M."/>
            <person name="Numata K."/>
            <person name="Arakawa K."/>
        </authorList>
    </citation>
    <scope>NUCLEOTIDE SEQUENCE [LARGE SCALE GENOMIC DNA]</scope>
</reference>
<dbReference type="AlphaFoldDB" id="A0A4C1VW29"/>
<dbReference type="Proteomes" id="UP000299102">
    <property type="component" value="Unassembled WGS sequence"/>
</dbReference>
<protein>
    <submittedName>
        <fullName evidence="1">Uncharacterized protein</fullName>
    </submittedName>
</protein>
<evidence type="ECO:0000313" key="1">
    <source>
        <dbReference type="EMBL" id="GBP42057.1"/>
    </source>
</evidence>